<evidence type="ECO:0000313" key="1">
    <source>
        <dbReference type="EMBL" id="EMR01150.1"/>
    </source>
</evidence>
<evidence type="ECO:0000313" key="2">
    <source>
        <dbReference type="Proteomes" id="UP000011910"/>
    </source>
</evidence>
<dbReference type="AlphaFoldDB" id="M7NH55"/>
<dbReference type="EMBL" id="AODQ01000141">
    <property type="protein sequence ID" value="EMR01150.1"/>
    <property type="molecule type" value="Genomic_DNA"/>
</dbReference>
<reference evidence="1 2" key="1">
    <citation type="journal article" date="2013" name="Genome Announc.">
        <title>Draft Genome Sequence of Cesiribacter andamanensis Strain AMV16T, Isolated from a Soil Sample from a Mud Volcano in the Andaman Islands, India.</title>
        <authorList>
            <person name="Shivaji S."/>
            <person name="Ara S."/>
            <person name="Begum Z."/>
            <person name="Srinivas T.N."/>
            <person name="Singh A."/>
            <person name="Kumar Pinnaka A."/>
        </authorList>
    </citation>
    <scope>NUCLEOTIDE SEQUENCE [LARGE SCALE GENOMIC DNA]</scope>
    <source>
        <strain evidence="1 2">AMV16</strain>
    </source>
</reference>
<keyword evidence="2" id="KW-1185">Reference proteome</keyword>
<comment type="caution">
    <text evidence="1">The sequence shown here is derived from an EMBL/GenBank/DDBJ whole genome shotgun (WGS) entry which is preliminary data.</text>
</comment>
<dbReference type="SUPFAM" id="SSF56601">
    <property type="entry name" value="beta-lactamase/transpeptidase-like"/>
    <property type="match status" value="1"/>
</dbReference>
<sequence>MLPACTAEPPVQEAPSEQILVAEQEPYFYQPPADSSSPFGTARLKYEDQAEAFMNRFRAISQGSILIMQQEKMVLQERSKADTARFLCVDPLFPAYVSSLLARLYQRHAEIPHAPVPLDEFFPTGRTGTFLARREPSYTTAPELASETYQRLIGRVEKKSADTYGMAAEELLFEPLEIDAYQLKEGQLCVPPQALLQLSSLWLRKGRWNGEQFLSEAVVKRVMAPAYATEWGKEVYGWQYYRLRAKGRKQPVLFWEGESLYLFLLPELEAAILIRADEPIQGELWELLQQYMIPALFP</sequence>
<accession>M7NH55</accession>
<dbReference type="Gene3D" id="3.40.710.10">
    <property type="entry name" value="DD-peptidase/beta-lactamase superfamily"/>
    <property type="match status" value="1"/>
</dbReference>
<dbReference type="InterPro" id="IPR012338">
    <property type="entry name" value="Beta-lactam/transpept-like"/>
</dbReference>
<organism evidence="1 2">
    <name type="scientific">Cesiribacter andamanensis AMV16</name>
    <dbReference type="NCBI Taxonomy" id="1279009"/>
    <lineage>
        <taxon>Bacteria</taxon>
        <taxon>Pseudomonadati</taxon>
        <taxon>Bacteroidota</taxon>
        <taxon>Cytophagia</taxon>
        <taxon>Cytophagales</taxon>
        <taxon>Cesiribacteraceae</taxon>
        <taxon>Cesiribacter</taxon>
    </lineage>
</organism>
<proteinExistence type="predicted"/>
<evidence type="ECO:0008006" key="3">
    <source>
        <dbReference type="Google" id="ProtNLM"/>
    </source>
</evidence>
<gene>
    <name evidence="1" type="ORF">ADICEAN_03734</name>
</gene>
<dbReference type="Proteomes" id="UP000011910">
    <property type="component" value="Unassembled WGS sequence"/>
</dbReference>
<protein>
    <recommendedName>
        <fullName evidence="3">Beta-lactamase</fullName>
    </recommendedName>
</protein>
<name>M7NH55_9BACT</name>